<comment type="similarity">
    <text evidence="3">Belongs to the SHMT family.</text>
</comment>
<evidence type="ECO:0000256" key="7">
    <source>
        <dbReference type="ARBA" id="ARBA00022679"/>
    </source>
</evidence>
<evidence type="ECO:0000256" key="10">
    <source>
        <dbReference type="ARBA" id="ARBA00032953"/>
    </source>
</evidence>
<evidence type="ECO:0000256" key="5">
    <source>
        <dbReference type="ARBA" id="ARBA00022490"/>
    </source>
</evidence>
<dbReference type="EC" id="2.1.2.1" evidence="4"/>
<evidence type="ECO:0000256" key="8">
    <source>
        <dbReference type="ARBA" id="ARBA00022990"/>
    </source>
</evidence>
<evidence type="ECO:0000256" key="1">
    <source>
        <dbReference type="ARBA" id="ARBA00004496"/>
    </source>
</evidence>
<comment type="subcellular location">
    <subcellularLocation>
        <location evidence="1">Cytoplasm</location>
    </subcellularLocation>
</comment>
<dbReference type="Proteomes" id="UP000824540">
    <property type="component" value="Unassembled WGS sequence"/>
</dbReference>
<evidence type="ECO:0000256" key="6">
    <source>
        <dbReference type="ARBA" id="ARBA00022563"/>
    </source>
</evidence>
<dbReference type="GO" id="GO:0006730">
    <property type="term" value="P:one-carbon metabolic process"/>
    <property type="evidence" value="ECO:0007669"/>
    <property type="project" value="UniProtKB-KW"/>
</dbReference>
<keyword evidence="8" id="KW-0007">Acetylation</keyword>
<dbReference type="GO" id="GO:0005634">
    <property type="term" value="C:nucleus"/>
    <property type="evidence" value="ECO:0007669"/>
    <property type="project" value="UniProtKB-ARBA"/>
</dbReference>
<comment type="caution">
    <text evidence="11">The sequence shown here is derived from an EMBL/GenBank/DDBJ whole genome shotgun (WGS) entry which is preliminary data.</text>
</comment>
<evidence type="ECO:0000256" key="4">
    <source>
        <dbReference type="ARBA" id="ARBA00012256"/>
    </source>
</evidence>
<reference evidence="11" key="1">
    <citation type="thesis" date="2021" institute="BYU ScholarsArchive" country="Provo, UT, USA">
        <title>Applications of and Algorithms for Genome Assembly and Genomic Analyses with an Emphasis on Marine Teleosts.</title>
        <authorList>
            <person name="Pickett B.D."/>
        </authorList>
    </citation>
    <scope>NUCLEOTIDE SEQUENCE</scope>
    <source>
        <strain evidence="11">HI-2016</strain>
    </source>
</reference>
<keyword evidence="5" id="KW-0963">Cytoplasm</keyword>
<dbReference type="GO" id="GO:0004372">
    <property type="term" value="F:glycine hydroxymethyltransferase activity"/>
    <property type="evidence" value="ECO:0007669"/>
    <property type="project" value="UniProtKB-EC"/>
</dbReference>
<evidence type="ECO:0000256" key="2">
    <source>
        <dbReference type="ARBA" id="ARBA00004777"/>
    </source>
</evidence>
<comment type="pathway">
    <text evidence="2">One-carbon metabolism; tetrahydrofolate interconversion.</text>
</comment>
<dbReference type="GO" id="GO:0005737">
    <property type="term" value="C:cytoplasm"/>
    <property type="evidence" value="ECO:0007669"/>
    <property type="project" value="UniProtKB-SubCell"/>
</dbReference>
<dbReference type="AlphaFoldDB" id="A0A8T2NNI6"/>
<keyword evidence="12" id="KW-1185">Reference proteome</keyword>
<gene>
    <name evidence="11" type="ORF">JZ751_021197</name>
</gene>
<evidence type="ECO:0000313" key="11">
    <source>
        <dbReference type="EMBL" id="KAG9340641.1"/>
    </source>
</evidence>
<keyword evidence="7" id="KW-0808">Transferase</keyword>
<evidence type="ECO:0000256" key="3">
    <source>
        <dbReference type="ARBA" id="ARBA00006376"/>
    </source>
</evidence>
<name>A0A8T2NNI6_9TELE</name>
<keyword evidence="6" id="KW-0554">One-carbon metabolism</keyword>
<dbReference type="EMBL" id="JAFBMS010000041">
    <property type="protein sequence ID" value="KAG9340641.1"/>
    <property type="molecule type" value="Genomic_DNA"/>
</dbReference>
<proteinExistence type="inferred from homology"/>
<organism evidence="11 12">
    <name type="scientific">Albula glossodonta</name>
    <name type="common">roundjaw bonefish</name>
    <dbReference type="NCBI Taxonomy" id="121402"/>
    <lineage>
        <taxon>Eukaryota</taxon>
        <taxon>Metazoa</taxon>
        <taxon>Chordata</taxon>
        <taxon>Craniata</taxon>
        <taxon>Vertebrata</taxon>
        <taxon>Euteleostomi</taxon>
        <taxon>Actinopterygii</taxon>
        <taxon>Neopterygii</taxon>
        <taxon>Teleostei</taxon>
        <taxon>Albuliformes</taxon>
        <taxon>Albulidae</taxon>
        <taxon>Albula</taxon>
    </lineage>
</organism>
<protein>
    <recommendedName>
        <fullName evidence="4">glycine hydroxymethyltransferase</fullName>
        <ecNumber evidence="4">2.1.2.1</ecNumber>
    </recommendedName>
    <alternativeName>
        <fullName evidence="10">Glycine hydroxymethyltransferase</fullName>
    </alternativeName>
    <alternativeName>
        <fullName evidence="9">Serine methylase</fullName>
    </alternativeName>
</protein>
<evidence type="ECO:0000256" key="9">
    <source>
        <dbReference type="ARBA" id="ARBA00031137"/>
    </source>
</evidence>
<sequence length="132" mass="14275">MALGNHSTGKCGTVQGCTMPLCHRAPAAVAAGVRGQHSQAASRAADCERPWTGQDSLAQDDPEMWNLLQREKDRQCRGLELIASEVSPQSTLTHSVADVHPRLAVSSRRKTQPATFVCDGVYIFIATFLQLS</sequence>
<evidence type="ECO:0000313" key="12">
    <source>
        <dbReference type="Proteomes" id="UP000824540"/>
    </source>
</evidence>
<dbReference type="FunFam" id="3.90.1150.10:FF:000048">
    <property type="entry name" value="Serine hydroxymethyltransferase, mitochondrial"/>
    <property type="match status" value="1"/>
</dbReference>
<accession>A0A8T2NNI6</accession>
<dbReference type="OrthoDB" id="8940782at2759"/>